<dbReference type="SUPFAM" id="SSF56091">
    <property type="entry name" value="DNA ligase/mRNA capping enzyme, catalytic domain"/>
    <property type="match status" value="1"/>
</dbReference>
<evidence type="ECO:0000313" key="2">
    <source>
        <dbReference type="EMBL" id="MBS2549482.1"/>
    </source>
</evidence>
<dbReference type="InterPro" id="IPR052732">
    <property type="entry name" value="Cell-binding_unc_protein"/>
</dbReference>
<protein>
    <submittedName>
        <fullName evidence="2">AAA family ATPase</fullName>
    </submittedName>
</protein>
<sequence>MRVHYPRTAHLPWSPGATADDVRARDLSGLEGRYVVVTEKMDGENTTLYRDGLHARSLDSAHHPSRAWVKALHSRIAARIPEGWRISGENLFARHSISYGDLDGYFYGFSVWDGDQCLDWTSTVAFFQDLGIPTPRVLWAGPFDEKLIRKQLKLDLTRQEGYVVRAAEGFAYSEFAERVAKWVRPSHVQTDKHWMHAEVVPNQLGAKAPFWAVRSGVDVSAEDLTTALSVEPVEQDDLLFDAYSRLDAANCYGNTRLVGATASLLHSRPRAALMAGLAASLEMPTVRRIADAVGLAPRLHTSIDDEYRRAGLARMSFGTDLAMLHSVAAATASDSAAMENVTWSLLFAEDCGLLPGSPIQGLRSACRDAFAELSPLAADRCWGEARLLFAEGRISSAEEAAAATWRWRDGDFPRLLHLVGVSGSGKSSTASALAGRANTDTDSTVLVSLDDLRTARGSRADQSANQEVLSAGLRLLDEALARGADVVWDATSLTRQQRGLVDGAARRRNALIEHRVHLAPAAVLEERNAQRANPVPAKVLTAQVRRFDPPYPGEAHRATYVDTVDGDASFDCDASFDSLAYSIWEG</sequence>
<dbReference type="Pfam" id="PF13671">
    <property type="entry name" value="AAA_33"/>
    <property type="match status" value="1"/>
</dbReference>
<gene>
    <name evidence="2" type="ORF">KGQ19_21705</name>
</gene>
<dbReference type="InterPro" id="IPR027417">
    <property type="entry name" value="P-loop_NTPase"/>
</dbReference>
<dbReference type="Gene3D" id="3.40.50.300">
    <property type="entry name" value="P-loop containing nucleotide triphosphate hydrolases"/>
    <property type="match status" value="1"/>
</dbReference>
<dbReference type="Gene3D" id="3.30.470.30">
    <property type="entry name" value="DNA ligase/mRNA capping enzyme"/>
    <property type="match status" value="1"/>
</dbReference>
<dbReference type="RefSeq" id="WP_212011039.1">
    <property type="nucleotide sequence ID" value="NZ_JAAFYZ010000073.1"/>
</dbReference>
<keyword evidence="3" id="KW-1185">Reference proteome</keyword>
<feature type="domain" description="RNA ligase" evidence="1">
    <location>
        <begin position="34"/>
        <end position="183"/>
    </location>
</feature>
<evidence type="ECO:0000259" key="1">
    <source>
        <dbReference type="Pfam" id="PF09414"/>
    </source>
</evidence>
<dbReference type="PANTHER" id="PTHR43883">
    <property type="entry name" value="SLR0207 PROTEIN"/>
    <property type="match status" value="1"/>
</dbReference>
<name>A0ABS5KTV2_9ACTN</name>
<comment type="caution">
    <text evidence="2">The sequence shown here is derived from an EMBL/GenBank/DDBJ whole genome shotgun (WGS) entry which is preliminary data.</text>
</comment>
<dbReference type="SUPFAM" id="SSF52540">
    <property type="entry name" value="P-loop containing nucleoside triphosphate hydrolases"/>
    <property type="match status" value="1"/>
</dbReference>
<evidence type="ECO:0000313" key="3">
    <source>
        <dbReference type="Proteomes" id="UP000730482"/>
    </source>
</evidence>
<dbReference type="EMBL" id="JAAFYZ010000073">
    <property type="protein sequence ID" value="MBS2549482.1"/>
    <property type="molecule type" value="Genomic_DNA"/>
</dbReference>
<reference evidence="2 3" key="1">
    <citation type="submission" date="2020-02" db="EMBL/GenBank/DDBJ databases">
        <title>Acidophilic actinobacteria isolated from forest soil.</title>
        <authorList>
            <person name="Golinska P."/>
        </authorList>
    </citation>
    <scope>NUCLEOTIDE SEQUENCE [LARGE SCALE GENOMIC DNA]</scope>
    <source>
        <strain evidence="2 3">NL8</strain>
    </source>
</reference>
<organism evidence="2 3">
    <name type="scientific">Catenulispora pinistramenti</name>
    <dbReference type="NCBI Taxonomy" id="2705254"/>
    <lineage>
        <taxon>Bacteria</taxon>
        <taxon>Bacillati</taxon>
        <taxon>Actinomycetota</taxon>
        <taxon>Actinomycetes</taxon>
        <taxon>Catenulisporales</taxon>
        <taxon>Catenulisporaceae</taxon>
        <taxon>Catenulispora</taxon>
    </lineage>
</organism>
<dbReference type="Proteomes" id="UP000730482">
    <property type="component" value="Unassembled WGS sequence"/>
</dbReference>
<dbReference type="InterPro" id="IPR021122">
    <property type="entry name" value="RNA_ligase_dom_REL/Rnl2"/>
</dbReference>
<dbReference type="PANTHER" id="PTHR43883:SF1">
    <property type="entry name" value="GLUCONOKINASE"/>
    <property type="match status" value="1"/>
</dbReference>
<proteinExistence type="predicted"/>
<dbReference type="Pfam" id="PF09414">
    <property type="entry name" value="RNA_ligase"/>
    <property type="match status" value="1"/>
</dbReference>
<accession>A0ABS5KTV2</accession>